<accession>A0ACC2UQM3</accession>
<dbReference type="Proteomes" id="UP001165960">
    <property type="component" value="Unassembled WGS sequence"/>
</dbReference>
<reference evidence="1" key="1">
    <citation type="submission" date="2022-04" db="EMBL/GenBank/DDBJ databases">
        <title>Genome of the entomopathogenic fungus Entomophthora muscae.</title>
        <authorList>
            <person name="Elya C."/>
            <person name="Lovett B.R."/>
            <person name="Lee E."/>
            <person name="Macias A.M."/>
            <person name="Hajek A.E."/>
            <person name="De Bivort B.L."/>
            <person name="Kasson M.T."/>
            <person name="De Fine Licht H.H."/>
            <person name="Stajich J.E."/>
        </authorList>
    </citation>
    <scope>NUCLEOTIDE SEQUENCE</scope>
    <source>
        <strain evidence="1">Berkeley</strain>
    </source>
</reference>
<name>A0ACC2UQM3_9FUNG</name>
<evidence type="ECO:0000313" key="2">
    <source>
        <dbReference type="Proteomes" id="UP001165960"/>
    </source>
</evidence>
<sequence>MNKYLGVIDIGSNGIRLSINKRLERHLCVDYEYRIPISLFDAQNSKGNDSEENVDYSETAKDIPLQVMNDIILEFRRFKQTLDTLVGEVEVKVVATESLRTATNSKDFQKRIHDELGWSVQVLSKIQEANTTSLGVISSFYKVDGLVMDLGGGSVEFNLVQREPGELSIRESPEPQSFPFGAALLRNQLQEEDPKHIKAKMVQQIEKALPRLKIVPASVKSLYWSGGGFRAIGYAVIHNFNKPIPIINGFRASREEVQFVIQKYKDSNGSEIKDENIFRVGGKRSKMLNGCCLLASVILKTFDQVEHIYFSGGGVRQGIMYNLLTSAQKKQDPLLSGIRDLVLNKPHLPSADIECLKTLLSPLTNLGKHSDDSGLSLRVLETAVYTSQLYIHHSVESRASCALQLPLSGGDLANLPGLLHPERACLALILMYRYGGDVKDSVLNPIKSSLPKKIHKQCKLIGHMLELCLYLIPISNTLNGTEIPDSVLKDAKIQIDQTEKESDQKVISIILLLPSRLKASNTFVFNKLLSKANNKHFQIALTYSD</sequence>
<comment type="caution">
    <text evidence="1">The sequence shown here is derived from an EMBL/GenBank/DDBJ whole genome shotgun (WGS) entry which is preliminary data.</text>
</comment>
<dbReference type="EMBL" id="QTSX02000061">
    <property type="protein sequence ID" value="KAJ9089180.1"/>
    <property type="molecule type" value="Genomic_DNA"/>
</dbReference>
<evidence type="ECO:0000313" key="1">
    <source>
        <dbReference type="EMBL" id="KAJ9089180.1"/>
    </source>
</evidence>
<protein>
    <submittedName>
        <fullName evidence="1">Retrograde regulation protein 2, variant 2</fullName>
    </submittedName>
</protein>
<organism evidence="1 2">
    <name type="scientific">Entomophthora muscae</name>
    <dbReference type="NCBI Taxonomy" id="34485"/>
    <lineage>
        <taxon>Eukaryota</taxon>
        <taxon>Fungi</taxon>
        <taxon>Fungi incertae sedis</taxon>
        <taxon>Zoopagomycota</taxon>
        <taxon>Entomophthoromycotina</taxon>
        <taxon>Entomophthoromycetes</taxon>
        <taxon>Entomophthorales</taxon>
        <taxon>Entomophthoraceae</taxon>
        <taxon>Entomophthora</taxon>
    </lineage>
</organism>
<keyword evidence="2" id="KW-1185">Reference proteome</keyword>
<gene>
    <name evidence="1" type="primary">RTG2_1</name>
    <name evidence="1" type="ORF">DSO57_1015508</name>
</gene>
<proteinExistence type="predicted"/>